<dbReference type="AlphaFoldDB" id="A0A0L0G113"/>
<dbReference type="GO" id="GO:0004386">
    <property type="term" value="F:helicase activity"/>
    <property type="evidence" value="ECO:0007669"/>
    <property type="project" value="InterPro"/>
</dbReference>
<evidence type="ECO:0000259" key="2">
    <source>
        <dbReference type="Pfam" id="PF13087"/>
    </source>
</evidence>
<reference evidence="3 4" key="1">
    <citation type="submission" date="2011-02" db="EMBL/GenBank/DDBJ databases">
        <title>The Genome Sequence of Sphaeroforma arctica JP610.</title>
        <authorList>
            <consortium name="The Broad Institute Genome Sequencing Platform"/>
            <person name="Russ C."/>
            <person name="Cuomo C."/>
            <person name="Young S.K."/>
            <person name="Zeng Q."/>
            <person name="Gargeya S."/>
            <person name="Alvarado L."/>
            <person name="Berlin A."/>
            <person name="Chapman S.B."/>
            <person name="Chen Z."/>
            <person name="Freedman E."/>
            <person name="Gellesch M."/>
            <person name="Goldberg J."/>
            <person name="Griggs A."/>
            <person name="Gujja S."/>
            <person name="Heilman E."/>
            <person name="Heiman D."/>
            <person name="Howarth C."/>
            <person name="Mehta T."/>
            <person name="Neiman D."/>
            <person name="Pearson M."/>
            <person name="Roberts A."/>
            <person name="Saif S."/>
            <person name="Shea T."/>
            <person name="Shenoy N."/>
            <person name="Sisk P."/>
            <person name="Stolte C."/>
            <person name="Sykes S."/>
            <person name="White J."/>
            <person name="Yandava C."/>
            <person name="Burger G."/>
            <person name="Gray M.W."/>
            <person name="Holland P.W.H."/>
            <person name="King N."/>
            <person name="Lang F.B.F."/>
            <person name="Roger A.J."/>
            <person name="Ruiz-Trillo I."/>
            <person name="Haas B."/>
            <person name="Nusbaum C."/>
            <person name="Birren B."/>
        </authorList>
    </citation>
    <scope>NUCLEOTIDE SEQUENCE [LARGE SCALE GENOMIC DNA]</scope>
    <source>
        <strain evidence="3 4">JP610</strain>
    </source>
</reference>
<dbReference type="Pfam" id="PF13086">
    <property type="entry name" value="AAA_11"/>
    <property type="match status" value="1"/>
</dbReference>
<dbReference type="PANTHER" id="PTHR10887">
    <property type="entry name" value="DNA2/NAM7 HELICASE FAMILY"/>
    <property type="match status" value="1"/>
</dbReference>
<proteinExistence type="predicted"/>
<name>A0A0L0G113_9EUKA</name>
<sequence>MFGTTLGFKMERTYANGSDCAALSHSVVVLRLGNKLNILGLSGPVGNSSVVRIKVEVDTDVVRQLAASITQGSGITWRACSLRTSVVSHQRMYDAALRQSNVPFLSSLLRGAGGIAISDTDPPASIGSRDTTSTVSATPTRQLKTTLNATQIQAITPFLQSTDPVVHCIEGPPGTGQGHRCLVTASSNKAVSVVATQFHTQIQSGPSSGIAVAILRSEDRQVQAQISDPEPHLAQYAVDTWGMIGYMLVQTALAKPYDAFDLVNHAQAVFATLSTLGGWEVVQKMRAVDVLIVDEASQTTEAETCIAFQFQPKRLCFIGDTKQLPPTVFTQATVSKISNTSDTGTTVVGRDPKLDIGSNGPKIELGFGRSAMSRLVDGCRYPCARLTTQYRMHPQIARFPSERFYEGSLINARTKDLVQPWHRFLGPYAFINCPKGTEIKTGRSYKNQAEVEMCLKLVEQLETRFAVAPANQIALITFYQGQVQALNEAFAQAKGGYKGVCAYSVDSYQGSEQDIVILSTVRSNR</sequence>
<evidence type="ECO:0000259" key="1">
    <source>
        <dbReference type="Pfam" id="PF13086"/>
    </source>
</evidence>
<dbReference type="InterPro" id="IPR041679">
    <property type="entry name" value="DNA2/NAM7-like_C"/>
</dbReference>
<dbReference type="OrthoDB" id="6513042at2759"/>
<dbReference type="InterPro" id="IPR045055">
    <property type="entry name" value="DNA2/NAM7-like"/>
</dbReference>
<feature type="domain" description="DNA2/NAM7 helicase-like C-terminal" evidence="2">
    <location>
        <begin position="368"/>
        <end position="524"/>
    </location>
</feature>
<dbReference type="InterPro" id="IPR041677">
    <property type="entry name" value="DNA2/NAM7_AAA_11"/>
</dbReference>
<keyword evidence="4" id="KW-1185">Reference proteome</keyword>
<dbReference type="Gene3D" id="3.40.50.300">
    <property type="entry name" value="P-loop containing nucleotide triphosphate hydrolases"/>
    <property type="match status" value="2"/>
</dbReference>
<gene>
    <name evidence="3" type="ORF">SARC_05211</name>
</gene>
<protein>
    <recommendedName>
        <fullName evidence="5">DNA2/NAM7 helicase-like C-terminal domain-containing protein</fullName>
    </recommendedName>
</protein>
<evidence type="ECO:0000313" key="3">
    <source>
        <dbReference type="EMBL" id="KNC82511.1"/>
    </source>
</evidence>
<dbReference type="EMBL" id="KQ241920">
    <property type="protein sequence ID" value="KNC82511.1"/>
    <property type="molecule type" value="Genomic_DNA"/>
</dbReference>
<dbReference type="PANTHER" id="PTHR10887:SF495">
    <property type="entry name" value="HELICASE SENATAXIN ISOFORM X1-RELATED"/>
    <property type="match status" value="1"/>
</dbReference>
<dbReference type="InterPro" id="IPR027417">
    <property type="entry name" value="P-loop_NTPase"/>
</dbReference>
<dbReference type="STRING" id="667725.A0A0L0G113"/>
<dbReference type="CDD" id="cd18808">
    <property type="entry name" value="SF1_C_Upf1"/>
    <property type="match status" value="1"/>
</dbReference>
<organism evidence="3 4">
    <name type="scientific">Sphaeroforma arctica JP610</name>
    <dbReference type="NCBI Taxonomy" id="667725"/>
    <lineage>
        <taxon>Eukaryota</taxon>
        <taxon>Ichthyosporea</taxon>
        <taxon>Ichthyophonida</taxon>
        <taxon>Sphaeroforma</taxon>
    </lineage>
</organism>
<accession>A0A0L0G113</accession>
<evidence type="ECO:0000313" key="4">
    <source>
        <dbReference type="Proteomes" id="UP000054560"/>
    </source>
</evidence>
<dbReference type="eggNOG" id="KOG1801">
    <property type="taxonomic scope" value="Eukaryota"/>
</dbReference>
<dbReference type="InterPro" id="IPR047187">
    <property type="entry name" value="SF1_C_Upf1"/>
</dbReference>
<dbReference type="GeneID" id="25905715"/>
<dbReference type="SUPFAM" id="SSF52540">
    <property type="entry name" value="P-loop containing nucleoside triphosphate hydrolases"/>
    <property type="match status" value="1"/>
</dbReference>
<evidence type="ECO:0008006" key="5">
    <source>
        <dbReference type="Google" id="ProtNLM"/>
    </source>
</evidence>
<dbReference type="Pfam" id="PF13087">
    <property type="entry name" value="AAA_12"/>
    <property type="match status" value="1"/>
</dbReference>
<dbReference type="RefSeq" id="XP_014156413.1">
    <property type="nucleotide sequence ID" value="XM_014300938.1"/>
</dbReference>
<dbReference type="Proteomes" id="UP000054560">
    <property type="component" value="Unassembled WGS sequence"/>
</dbReference>
<feature type="domain" description="DNA2/NAM7 helicase helicase" evidence="1">
    <location>
        <begin position="262"/>
        <end position="330"/>
    </location>
</feature>